<dbReference type="InterPro" id="IPR054341">
    <property type="entry name" value="GNAT-like_N"/>
</dbReference>
<reference evidence="3 4" key="1">
    <citation type="submission" date="2022-10" db="EMBL/GenBank/DDBJ databases">
        <title>Draft genome sequence of Streptomyces sp. YSPA8.</title>
        <authorList>
            <person name="Moriuchi R."/>
            <person name="Dohra H."/>
            <person name="Yamamura H."/>
            <person name="Kodani S."/>
        </authorList>
    </citation>
    <scope>NUCLEOTIDE SEQUENCE [LARGE SCALE GENOMIC DNA]</scope>
    <source>
        <strain evidence="3 4">YSPA8</strain>
        <plasmid evidence="3 4">pYSPA8-1</plasmid>
    </source>
</reference>
<feature type="domain" description="GNAT-like C-terminal" evidence="2">
    <location>
        <begin position="279"/>
        <end position="440"/>
    </location>
</feature>
<evidence type="ECO:0000259" key="1">
    <source>
        <dbReference type="Pfam" id="PF22555"/>
    </source>
</evidence>
<dbReference type="InterPro" id="IPR054340">
    <property type="entry name" value="GNAT-like_C_phage-like"/>
</dbReference>
<dbReference type="RefSeq" id="WP_323451986.1">
    <property type="nucleotide sequence ID" value="NZ_LC735414.1"/>
</dbReference>
<sequence length="447" mass="50149">MFNGTIPGDMRSIVLEHARQWPTGSEVHVGCSGNLTIERTLAPLGHRLHSNDVNPYSCALGWFFAGQPVPYRLKDDAREELEWLEPSLDDGAGTMATLMLGTRFLQFVGKTGRYHRRMVAATREQWPHMHAKTMAKLEAATLRLATFYPGDVREFVDQAPPGAAVVAFPPFFSGDYESMFDGIDRFFDWPAPEWPDLTEDGKDALLRGVMDRDHWLLGLHVERPELHRFVRGKVQTSNRGTPIFLYASDGPRRIVVPRQPIEQVRMPKIRPDSDLMSGEMKIHPLTGGQFSTLRSQFMSKSIKPGQPLIACGVSVGGLLVGAFALLPPKFDPACVYLMSDFPVSWSRYRRLSKLIVLAGLSKESRQLAERSLAHRMTSICTTAFSDRPNSAKYGRGIPGFKLTGRTEPAADGVHRYQLQYEGPYGERTLAEALELWRARHAGDIREQ</sequence>
<dbReference type="AlphaFoldDB" id="A0AA86MBG8"/>
<protein>
    <submittedName>
        <fullName evidence="3">Uncharacterized protein</fullName>
    </submittedName>
</protein>
<organism evidence="3 4">
    <name type="scientific">Streptomyces yaizuensis</name>
    <dbReference type="NCBI Taxonomy" id="2989713"/>
    <lineage>
        <taxon>Bacteria</taxon>
        <taxon>Bacillati</taxon>
        <taxon>Actinomycetota</taxon>
        <taxon>Actinomycetes</taxon>
        <taxon>Kitasatosporales</taxon>
        <taxon>Streptomycetaceae</taxon>
        <taxon>Streptomyces</taxon>
    </lineage>
</organism>
<accession>A0AA86MBG8</accession>
<feature type="domain" description="GNAT-like N-terminal" evidence="1">
    <location>
        <begin position="2"/>
        <end position="269"/>
    </location>
</feature>
<evidence type="ECO:0000259" key="2">
    <source>
        <dbReference type="Pfam" id="PF22559"/>
    </source>
</evidence>
<dbReference type="Pfam" id="PF22559">
    <property type="entry name" value="GNAT-phage-like"/>
    <property type="match status" value="1"/>
</dbReference>
<name>A0AA86MBG8_9ACTN</name>
<geneLocation type="plasmid" evidence="3 4">
    <name>pYSPA8-1</name>
</geneLocation>
<proteinExistence type="predicted"/>
<dbReference type="EMBL" id="LC735414">
    <property type="protein sequence ID" value="BDT39503.1"/>
    <property type="molecule type" value="Genomic_DNA"/>
</dbReference>
<evidence type="ECO:0000313" key="4">
    <source>
        <dbReference type="Proteomes" id="UP001291653"/>
    </source>
</evidence>
<dbReference type="Pfam" id="PF22555">
    <property type="entry name" value="DAM-like-phage1"/>
    <property type="match status" value="1"/>
</dbReference>
<dbReference type="Proteomes" id="UP001291653">
    <property type="component" value="Plasmid pYSPA8-1"/>
</dbReference>
<keyword evidence="4" id="KW-1185">Reference proteome</keyword>
<keyword evidence="3" id="KW-0614">Plasmid</keyword>
<gene>
    <name evidence="3" type="ORF">SYYSPA8_36925</name>
</gene>
<evidence type="ECO:0000313" key="3">
    <source>
        <dbReference type="EMBL" id="BDT39503.1"/>
    </source>
</evidence>